<evidence type="ECO:0000313" key="3">
    <source>
        <dbReference type="Proteomes" id="UP000049828"/>
    </source>
</evidence>
<dbReference type="Proteomes" id="UP000049828">
    <property type="component" value="Unassembled WGS sequence"/>
</dbReference>
<accession>A0A0M6WZT8</accession>
<keyword evidence="1" id="KW-0472">Membrane</keyword>
<dbReference type="EMBL" id="CVRS01000102">
    <property type="protein sequence ID" value="CRL42333.1"/>
    <property type="molecule type" value="Genomic_DNA"/>
</dbReference>
<keyword evidence="3" id="KW-1185">Reference proteome</keyword>
<organism evidence="2 3">
    <name type="scientific">Roseburia inulinivorans</name>
    <dbReference type="NCBI Taxonomy" id="360807"/>
    <lineage>
        <taxon>Bacteria</taxon>
        <taxon>Bacillati</taxon>
        <taxon>Bacillota</taxon>
        <taxon>Clostridia</taxon>
        <taxon>Lachnospirales</taxon>
        <taxon>Lachnospiraceae</taxon>
        <taxon>Roseburia</taxon>
    </lineage>
</organism>
<evidence type="ECO:0000256" key="1">
    <source>
        <dbReference type="SAM" id="Phobius"/>
    </source>
</evidence>
<keyword evidence="1" id="KW-0812">Transmembrane</keyword>
<name>A0A0M6WZT8_9FIRM</name>
<protein>
    <submittedName>
        <fullName evidence="2">Uncharacterized protein</fullName>
    </submittedName>
</protein>
<proteinExistence type="predicted"/>
<dbReference type="AlphaFoldDB" id="A0A0M6WZT8"/>
<sequence length="278" mass="32944">MKTILKIAKSILIYFFFYISINLFFCLIYYFAELKNHLSLNEVFIYSLSGILNNEIKENKTLVILSVQRFIEMICSTVLTGYIFAYILNREPQIILPDKLIVRHRTSENVNHQLTLGVLVGNKSRFKVYDVRCIVHCFYLKNKKEPMLTNSEFEIVQEVHAIDNYFRFSFELEKFPRKILKDFITKDSTCLEIDSISVSVSGHSNILGNTFLISKKYKLTDLIIDEHVPQVKYKVRNPFTKKKIWEFVRWDELNQVEEVGEKRRMKTIDEIKEIIKNK</sequence>
<keyword evidence="1" id="KW-1133">Transmembrane helix</keyword>
<gene>
    <name evidence="2" type="ORF">RIL183_31661</name>
</gene>
<dbReference type="RefSeq" id="WP_055040288.1">
    <property type="nucleotide sequence ID" value="NZ_CVRS01000102.1"/>
</dbReference>
<reference evidence="3" key="1">
    <citation type="submission" date="2015-05" db="EMBL/GenBank/DDBJ databases">
        <authorList>
            <consortium name="Pathogen Informatics"/>
        </authorList>
    </citation>
    <scope>NUCLEOTIDE SEQUENCE [LARGE SCALE GENOMIC DNA]</scope>
    <source>
        <strain evidence="3">L1-83</strain>
    </source>
</reference>
<evidence type="ECO:0000313" key="2">
    <source>
        <dbReference type="EMBL" id="CRL42333.1"/>
    </source>
</evidence>
<feature type="transmembrane region" description="Helical" evidence="1">
    <location>
        <begin position="12"/>
        <end position="32"/>
    </location>
</feature>